<keyword evidence="1" id="KW-0805">Transcription regulation</keyword>
<dbReference type="GO" id="GO:0000976">
    <property type="term" value="F:transcription cis-regulatory region binding"/>
    <property type="evidence" value="ECO:0007669"/>
    <property type="project" value="TreeGrafter"/>
</dbReference>
<reference evidence="7 8" key="1">
    <citation type="journal article" date="2013" name="Genome Announc.">
        <title>Draft Genome Sequence of a Benzothiophene-Desulfurizing Bacterium, Gordona terrae Strain C-6.</title>
        <authorList>
            <person name="Wang W."/>
            <person name="Ma T."/>
            <person name="Ren Y."/>
            <person name="Li G."/>
        </authorList>
    </citation>
    <scope>NUCLEOTIDE SEQUENCE [LARGE SCALE GENOMIC DNA]</scope>
    <source>
        <strain evidence="7 8">C-6</strain>
    </source>
</reference>
<dbReference type="PANTHER" id="PTHR30055">
    <property type="entry name" value="HTH-TYPE TRANSCRIPTIONAL REGULATOR RUTR"/>
    <property type="match status" value="1"/>
</dbReference>
<dbReference type="PANTHER" id="PTHR30055:SF151">
    <property type="entry name" value="TRANSCRIPTIONAL REGULATORY PROTEIN"/>
    <property type="match status" value="1"/>
</dbReference>
<dbReference type="InterPro" id="IPR050109">
    <property type="entry name" value="HTH-type_TetR-like_transc_reg"/>
</dbReference>
<keyword evidence="2 4" id="KW-0238">DNA-binding</keyword>
<evidence type="ECO:0000256" key="3">
    <source>
        <dbReference type="ARBA" id="ARBA00023163"/>
    </source>
</evidence>
<dbReference type="Pfam" id="PF00440">
    <property type="entry name" value="TetR_N"/>
    <property type="match status" value="1"/>
</dbReference>
<keyword evidence="3" id="KW-0804">Transcription</keyword>
<evidence type="ECO:0000256" key="2">
    <source>
        <dbReference type="ARBA" id="ARBA00023125"/>
    </source>
</evidence>
<dbReference type="SUPFAM" id="SSF46689">
    <property type="entry name" value="Homeodomain-like"/>
    <property type="match status" value="1"/>
</dbReference>
<dbReference type="PRINTS" id="PR00455">
    <property type="entry name" value="HTHTETR"/>
</dbReference>
<sequence>MTAWDNSHFTRIEQMRKRPRQQRSSFTVDLILEATTQLLDTEGAELTTNRIADKAGVSVGSVYQYFGDKQAVFDELALRHLDAAGQAITAILDAHPAGSRPWPEVLRAVIEVAVHENSTHGRAHGRLRELADPARLAAGYTALVDSLIERLSAHLVADGWTADSAVTDLRLAFAAVDAQVHQLAGTDLAGGELTDRITAYTEAALRGDR</sequence>
<evidence type="ECO:0000313" key="8">
    <source>
        <dbReference type="Proteomes" id="UP000013569"/>
    </source>
</evidence>
<gene>
    <name evidence="7" type="ORF">GTC6_00990</name>
</gene>
<feature type="region of interest" description="Disordered" evidence="5">
    <location>
        <begin position="1"/>
        <end position="20"/>
    </location>
</feature>
<feature type="domain" description="HTH tetR-type" evidence="6">
    <location>
        <begin position="25"/>
        <end position="84"/>
    </location>
</feature>
<evidence type="ECO:0000256" key="1">
    <source>
        <dbReference type="ARBA" id="ARBA00023015"/>
    </source>
</evidence>
<dbReference type="AlphaFoldDB" id="R7YFS7"/>
<evidence type="ECO:0000256" key="5">
    <source>
        <dbReference type="SAM" id="MobiDB-lite"/>
    </source>
</evidence>
<dbReference type="GO" id="GO:0003700">
    <property type="term" value="F:DNA-binding transcription factor activity"/>
    <property type="evidence" value="ECO:0007669"/>
    <property type="project" value="TreeGrafter"/>
</dbReference>
<feature type="DNA-binding region" description="H-T-H motif" evidence="4">
    <location>
        <begin position="47"/>
        <end position="66"/>
    </location>
</feature>
<dbReference type="Proteomes" id="UP000013569">
    <property type="component" value="Unassembled WGS sequence"/>
</dbReference>
<evidence type="ECO:0000313" key="7">
    <source>
        <dbReference type="EMBL" id="EON34787.1"/>
    </source>
</evidence>
<organism evidence="7 8">
    <name type="scientific">Gordonia terrae C-6</name>
    <dbReference type="NCBI Taxonomy" id="1316928"/>
    <lineage>
        <taxon>Bacteria</taxon>
        <taxon>Bacillati</taxon>
        <taxon>Actinomycetota</taxon>
        <taxon>Actinomycetes</taxon>
        <taxon>Mycobacteriales</taxon>
        <taxon>Gordoniaceae</taxon>
        <taxon>Gordonia</taxon>
    </lineage>
</organism>
<dbReference type="PATRIC" id="fig|1316928.3.peg.202"/>
<dbReference type="PROSITE" id="PS50977">
    <property type="entry name" value="HTH_TETR_2"/>
    <property type="match status" value="1"/>
</dbReference>
<comment type="caution">
    <text evidence="7">The sequence shown here is derived from an EMBL/GenBank/DDBJ whole genome shotgun (WGS) entry which is preliminary data.</text>
</comment>
<accession>R7YFS7</accession>
<evidence type="ECO:0000259" key="6">
    <source>
        <dbReference type="PROSITE" id="PS50977"/>
    </source>
</evidence>
<dbReference type="Gene3D" id="1.10.357.10">
    <property type="entry name" value="Tetracycline Repressor, domain 2"/>
    <property type="match status" value="1"/>
</dbReference>
<dbReference type="InterPro" id="IPR001647">
    <property type="entry name" value="HTH_TetR"/>
</dbReference>
<dbReference type="InterPro" id="IPR009057">
    <property type="entry name" value="Homeodomain-like_sf"/>
</dbReference>
<evidence type="ECO:0000256" key="4">
    <source>
        <dbReference type="PROSITE-ProRule" id="PRU00335"/>
    </source>
</evidence>
<proteinExistence type="predicted"/>
<protein>
    <submittedName>
        <fullName evidence="7">Transcriptional regulator</fullName>
    </submittedName>
</protein>
<dbReference type="EMBL" id="AQPW01000001">
    <property type="protein sequence ID" value="EON34787.1"/>
    <property type="molecule type" value="Genomic_DNA"/>
</dbReference>
<name>R7YFS7_9ACTN</name>